<dbReference type="PATRIC" id="fig|1678637.3.peg.176"/>
<sequence length="68" mass="7531">MTVDREDTPAFSDLFPSSAAPGVDEEEESGGASLVFQSHGELFNMILNVALARRGYHRAEAAWHRRRA</sequence>
<name>A0A0K9XKV7_9ACTN</name>
<comment type="caution">
    <text evidence="2">The sequence shown here is derived from an EMBL/GenBank/DDBJ whole genome shotgun (WGS) entry which is preliminary data.</text>
</comment>
<proteinExistence type="predicted"/>
<evidence type="ECO:0000313" key="3">
    <source>
        <dbReference type="Proteomes" id="UP000037288"/>
    </source>
</evidence>
<dbReference type="RefSeq" id="WP_049713988.1">
    <property type="nucleotide sequence ID" value="NZ_LFXA01000002.1"/>
</dbReference>
<evidence type="ECO:0000313" key="2">
    <source>
        <dbReference type="EMBL" id="KNB53287.1"/>
    </source>
</evidence>
<dbReference type="AlphaFoldDB" id="A0A0K9XKV7"/>
<organism evidence="2 3">
    <name type="scientific">Streptomyces caatingaensis</name>
    <dbReference type="NCBI Taxonomy" id="1678637"/>
    <lineage>
        <taxon>Bacteria</taxon>
        <taxon>Bacillati</taxon>
        <taxon>Actinomycetota</taxon>
        <taxon>Actinomycetes</taxon>
        <taxon>Kitasatosporales</taxon>
        <taxon>Streptomycetaceae</taxon>
        <taxon>Streptomyces</taxon>
    </lineage>
</organism>
<protein>
    <submittedName>
        <fullName evidence="2">Uncharacterized protein</fullName>
    </submittedName>
</protein>
<dbReference type="Proteomes" id="UP000037288">
    <property type="component" value="Unassembled WGS sequence"/>
</dbReference>
<dbReference type="EMBL" id="LFXA01000002">
    <property type="protein sequence ID" value="KNB53287.1"/>
    <property type="molecule type" value="Genomic_DNA"/>
</dbReference>
<accession>A0A0K9XKV7</accession>
<evidence type="ECO:0000256" key="1">
    <source>
        <dbReference type="SAM" id="MobiDB-lite"/>
    </source>
</evidence>
<gene>
    <name evidence="2" type="ORF">AC230_00840</name>
</gene>
<reference evidence="3" key="1">
    <citation type="submission" date="2015-07" db="EMBL/GenBank/DDBJ databases">
        <title>Draft genome sequence of Streptomyces sp. CMAA 1322, a bacterium isolated from Caatinga biome, from dry forest semiarid of Brazil.</title>
        <authorList>
            <person name="Santos S.N."/>
            <person name="Gacesa R."/>
            <person name="Taketani R.G."/>
            <person name="Long P.F."/>
            <person name="Melo I.S."/>
        </authorList>
    </citation>
    <scope>NUCLEOTIDE SEQUENCE [LARGE SCALE GENOMIC DNA]</scope>
    <source>
        <strain evidence="3">CMAA 1322</strain>
    </source>
</reference>
<keyword evidence="3" id="KW-1185">Reference proteome</keyword>
<feature type="region of interest" description="Disordered" evidence="1">
    <location>
        <begin position="1"/>
        <end position="31"/>
    </location>
</feature>